<dbReference type="InterPro" id="IPR002156">
    <property type="entry name" value="RNaseH_domain"/>
</dbReference>
<dbReference type="CDD" id="cd06222">
    <property type="entry name" value="RNase_H_like"/>
    <property type="match status" value="1"/>
</dbReference>
<dbReference type="Gene3D" id="3.30.420.10">
    <property type="entry name" value="Ribonuclease H-like superfamily/Ribonuclease H"/>
    <property type="match status" value="1"/>
</dbReference>
<dbReference type="GO" id="GO:0004523">
    <property type="term" value="F:RNA-DNA hybrid ribonuclease activity"/>
    <property type="evidence" value="ECO:0007669"/>
    <property type="project" value="InterPro"/>
</dbReference>
<gene>
    <name evidence="2" type="ORF">HRI_000444500</name>
</gene>
<name>A0A9W7GZ77_HIBTR</name>
<evidence type="ECO:0000313" key="2">
    <source>
        <dbReference type="EMBL" id="GMI67752.1"/>
    </source>
</evidence>
<dbReference type="InterPro" id="IPR053151">
    <property type="entry name" value="RNase_H-like"/>
</dbReference>
<organism evidence="2 3">
    <name type="scientific">Hibiscus trionum</name>
    <name type="common">Flower of an hour</name>
    <dbReference type="NCBI Taxonomy" id="183268"/>
    <lineage>
        <taxon>Eukaryota</taxon>
        <taxon>Viridiplantae</taxon>
        <taxon>Streptophyta</taxon>
        <taxon>Embryophyta</taxon>
        <taxon>Tracheophyta</taxon>
        <taxon>Spermatophyta</taxon>
        <taxon>Magnoliopsida</taxon>
        <taxon>eudicotyledons</taxon>
        <taxon>Gunneridae</taxon>
        <taxon>Pentapetalae</taxon>
        <taxon>rosids</taxon>
        <taxon>malvids</taxon>
        <taxon>Malvales</taxon>
        <taxon>Malvaceae</taxon>
        <taxon>Malvoideae</taxon>
        <taxon>Hibiscus</taxon>
    </lineage>
</organism>
<sequence>MCELWAAYEALKHVWNFGCLLVDFETDNSTVADMLNGKKDVMCGHNLVNRIKELMERDWDLSIRYVLRVTNMVADKMASLAFDWSFSGKTWLCPPGSGGFGFRR</sequence>
<accession>A0A9W7GZ77</accession>
<proteinExistence type="predicted"/>
<evidence type="ECO:0000313" key="3">
    <source>
        <dbReference type="Proteomes" id="UP001165190"/>
    </source>
</evidence>
<dbReference type="AlphaFoldDB" id="A0A9W7GZ77"/>
<dbReference type="PANTHER" id="PTHR47723:SF19">
    <property type="entry name" value="POLYNUCLEOTIDYL TRANSFERASE, RIBONUCLEASE H-LIKE SUPERFAMILY PROTEIN"/>
    <property type="match status" value="1"/>
</dbReference>
<dbReference type="EMBL" id="BSYR01000006">
    <property type="protein sequence ID" value="GMI67752.1"/>
    <property type="molecule type" value="Genomic_DNA"/>
</dbReference>
<dbReference type="InterPro" id="IPR012337">
    <property type="entry name" value="RNaseH-like_sf"/>
</dbReference>
<dbReference type="Proteomes" id="UP001165190">
    <property type="component" value="Unassembled WGS sequence"/>
</dbReference>
<dbReference type="InterPro" id="IPR044730">
    <property type="entry name" value="RNase_H-like_dom_plant"/>
</dbReference>
<comment type="caution">
    <text evidence="2">The sequence shown here is derived from an EMBL/GenBank/DDBJ whole genome shotgun (WGS) entry which is preliminary data.</text>
</comment>
<evidence type="ECO:0000259" key="1">
    <source>
        <dbReference type="Pfam" id="PF13456"/>
    </source>
</evidence>
<protein>
    <recommendedName>
        <fullName evidence="1">RNase H type-1 domain-containing protein</fullName>
    </recommendedName>
</protein>
<dbReference type="InterPro" id="IPR036397">
    <property type="entry name" value="RNaseH_sf"/>
</dbReference>
<keyword evidence="3" id="KW-1185">Reference proteome</keyword>
<dbReference type="Pfam" id="PF13456">
    <property type="entry name" value="RVT_3"/>
    <property type="match status" value="1"/>
</dbReference>
<dbReference type="OrthoDB" id="999596at2759"/>
<dbReference type="SUPFAM" id="SSF53098">
    <property type="entry name" value="Ribonuclease H-like"/>
    <property type="match status" value="1"/>
</dbReference>
<reference evidence="2" key="1">
    <citation type="submission" date="2023-05" db="EMBL/GenBank/DDBJ databases">
        <title>Genome and transcriptome analyses reveal genes involved in the formation of fine ridges on petal epidermal cells in Hibiscus trionum.</title>
        <authorList>
            <person name="Koshimizu S."/>
            <person name="Masuda S."/>
            <person name="Ishii T."/>
            <person name="Shirasu K."/>
            <person name="Hoshino A."/>
            <person name="Arita M."/>
        </authorList>
    </citation>
    <scope>NUCLEOTIDE SEQUENCE</scope>
    <source>
        <strain evidence="2">Hamamatsu line</strain>
    </source>
</reference>
<dbReference type="PANTHER" id="PTHR47723">
    <property type="entry name" value="OS05G0353850 PROTEIN"/>
    <property type="match status" value="1"/>
</dbReference>
<feature type="domain" description="RNase H type-1" evidence="1">
    <location>
        <begin position="2"/>
        <end position="80"/>
    </location>
</feature>
<dbReference type="GO" id="GO:0003676">
    <property type="term" value="F:nucleic acid binding"/>
    <property type="evidence" value="ECO:0007669"/>
    <property type="project" value="InterPro"/>
</dbReference>